<evidence type="ECO:0000313" key="2">
    <source>
        <dbReference type="Proteomes" id="UP000246996"/>
    </source>
</evidence>
<name>A0A2Z3NA26_GEOTH</name>
<dbReference type="AlphaFoldDB" id="A0A2Z3NA26"/>
<dbReference type="Proteomes" id="UP000246996">
    <property type="component" value="Chromosome"/>
</dbReference>
<evidence type="ECO:0000313" key="1">
    <source>
        <dbReference type="EMBL" id="AWO74794.1"/>
    </source>
</evidence>
<accession>A0A2Z3NA26</accession>
<reference evidence="2" key="1">
    <citation type="submission" date="2018-02" db="EMBL/GenBank/DDBJ databases">
        <title>The complete genome of bacterial strain SGAirxxxx.</title>
        <authorList>
            <person name="Schuster S.C."/>
        </authorList>
    </citation>
    <scope>NUCLEOTIDE SEQUENCE [LARGE SCALE GENOMIC DNA]</scope>
    <source>
        <strain evidence="2">SGAir0734</strain>
    </source>
</reference>
<organism evidence="1 2">
    <name type="scientific">Geobacillus thermoleovorans</name>
    <name type="common">Bacillus thermoleovorans</name>
    <dbReference type="NCBI Taxonomy" id="33941"/>
    <lineage>
        <taxon>Bacteria</taxon>
        <taxon>Bacillati</taxon>
        <taxon>Bacillota</taxon>
        <taxon>Bacilli</taxon>
        <taxon>Bacillales</taxon>
        <taxon>Anoxybacillaceae</taxon>
        <taxon>Geobacillus</taxon>
        <taxon>Geobacillus thermoleovorans group</taxon>
    </lineage>
</organism>
<proteinExistence type="predicted"/>
<dbReference type="EMBL" id="CP027303">
    <property type="protein sequence ID" value="AWO74794.1"/>
    <property type="molecule type" value="Genomic_DNA"/>
</dbReference>
<gene>
    <name evidence="1" type="ORF">C1N76_09910</name>
</gene>
<sequence length="72" mass="8811">MQEEKCHQKQEKLHLCSFPHQRGNRLKKRKSGYDEKRDVCRQPRICYKEWGRSFCLTFIDHSCMIKAYILIH</sequence>
<protein>
    <submittedName>
        <fullName evidence="1">Uncharacterized protein</fullName>
    </submittedName>
</protein>